<keyword evidence="7" id="KW-0732">Signal</keyword>
<evidence type="ECO:0000313" key="9">
    <source>
        <dbReference type="Proteomes" id="UP000230709"/>
    </source>
</evidence>
<evidence type="ECO:0000256" key="5">
    <source>
        <dbReference type="ARBA" id="ARBA00023157"/>
    </source>
</evidence>
<dbReference type="GO" id="GO:0003676">
    <property type="term" value="F:nucleic acid binding"/>
    <property type="evidence" value="ECO:0007669"/>
    <property type="project" value="InterPro"/>
</dbReference>
<dbReference type="Gene3D" id="1.10.575.10">
    <property type="entry name" value="P1 Nuclease"/>
    <property type="match status" value="1"/>
</dbReference>
<keyword evidence="4" id="KW-0378">Hydrolase</keyword>
<organism evidence="8 9">
    <name type="scientific">Methylosinus trichosporium (strain ATCC 35070 / NCIMB 11131 / UNIQEM 75 / OB3b)</name>
    <dbReference type="NCBI Taxonomy" id="595536"/>
    <lineage>
        <taxon>Bacteria</taxon>
        <taxon>Pseudomonadati</taxon>
        <taxon>Pseudomonadota</taxon>
        <taxon>Alphaproteobacteria</taxon>
        <taxon>Hyphomicrobiales</taxon>
        <taxon>Methylocystaceae</taxon>
        <taxon>Methylosinus</taxon>
    </lineage>
</organism>
<feature type="signal peptide" evidence="7">
    <location>
        <begin position="1"/>
        <end position="23"/>
    </location>
</feature>
<feature type="chain" id="PRO_5013756665" evidence="7">
    <location>
        <begin position="24"/>
        <end position="308"/>
    </location>
</feature>
<proteinExistence type="predicted"/>
<keyword evidence="3" id="KW-0255">Endonuclease</keyword>
<dbReference type="CDD" id="cd11010">
    <property type="entry name" value="S1-P1_nuclease"/>
    <property type="match status" value="1"/>
</dbReference>
<evidence type="ECO:0000256" key="3">
    <source>
        <dbReference type="ARBA" id="ARBA00022759"/>
    </source>
</evidence>
<dbReference type="GO" id="GO:0006308">
    <property type="term" value="P:DNA catabolic process"/>
    <property type="evidence" value="ECO:0007669"/>
    <property type="project" value="InterPro"/>
</dbReference>
<evidence type="ECO:0000256" key="6">
    <source>
        <dbReference type="ARBA" id="ARBA00023180"/>
    </source>
</evidence>
<dbReference type="SUPFAM" id="SSF48537">
    <property type="entry name" value="Phospholipase C/P1 nuclease"/>
    <property type="match status" value="1"/>
</dbReference>
<dbReference type="KEGG" id="mtw:CQW49_07970"/>
<dbReference type="GO" id="GO:0004519">
    <property type="term" value="F:endonuclease activity"/>
    <property type="evidence" value="ECO:0007669"/>
    <property type="project" value="UniProtKB-KW"/>
</dbReference>
<sequence>MRKLLEAAVAVTFLALSTPTARAWWDMGHMTVAAVAYERLTPAARARAAALLRLNPKFDNWTRGVPPEEQDRAAFVHAATWADDIKRSRDYRRSSIAQDGADAVANIGYADHLAHDYWHYVDLPYSPDGTPGEPPQAPNALTQIEAFRRTLASDASDDVKSYDLVWLLHLVGDVHQPLHATSRFSRGLPNGDRGGNTETVCLAFTCGAKLHAYWDGLLGDRGSPSDAEALAATLPSPDATAAAVDDPATWVKESERLAEQFVYAGPIGDGAGPFALTDAYQADAKRVAEQQVALAGARLSQLLDRALR</sequence>
<dbReference type="GO" id="GO:0046872">
    <property type="term" value="F:metal ion binding"/>
    <property type="evidence" value="ECO:0007669"/>
    <property type="project" value="UniProtKB-KW"/>
</dbReference>
<evidence type="ECO:0000256" key="1">
    <source>
        <dbReference type="ARBA" id="ARBA00022722"/>
    </source>
</evidence>
<dbReference type="PANTHER" id="PTHR33146">
    <property type="entry name" value="ENDONUCLEASE 4"/>
    <property type="match status" value="1"/>
</dbReference>
<dbReference type="PANTHER" id="PTHR33146:SF10">
    <property type="entry name" value="STRAND-SPECIFIC NUCLEASE, PUTATIVE-RELATED"/>
    <property type="match status" value="1"/>
</dbReference>
<evidence type="ECO:0000256" key="4">
    <source>
        <dbReference type="ARBA" id="ARBA00022801"/>
    </source>
</evidence>
<dbReference type="GO" id="GO:0016788">
    <property type="term" value="F:hydrolase activity, acting on ester bonds"/>
    <property type="evidence" value="ECO:0007669"/>
    <property type="project" value="InterPro"/>
</dbReference>
<dbReference type="InterPro" id="IPR008947">
    <property type="entry name" value="PLipase_C/P1_nuclease_dom_sf"/>
</dbReference>
<keyword evidence="5" id="KW-1015">Disulfide bond</keyword>
<dbReference type="RefSeq" id="WP_003611038.1">
    <property type="nucleotide sequence ID" value="NZ_ADVE02000001.1"/>
</dbReference>
<keyword evidence="1" id="KW-0540">Nuclease</keyword>
<dbReference type="STRING" id="595536.GCA_000178815_03557"/>
<gene>
    <name evidence="8" type="ORF">CQW49_07970</name>
</gene>
<dbReference type="Pfam" id="PF02265">
    <property type="entry name" value="S1-P1_nuclease"/>
    <property type="match status" value="1"/>
</dbReference>
<dbReference type="InterPro" id="IPR003154">
    <property type="entry name" value="S1/P1nuclease"/>
</dbReference>
<protein>
    <submittedName>
        <fullName evidence="8">S1/P1 nuclease</fullName>
    </submittedName>
</protein>
<evidence type="ECO:0000256" key="2">
    <source>
        <dbReference type="ARBA" id="ARBA00022723"/>
    </source>
</evidence>
<evidence type="ECO:0000313" key="8">
    <source>
        <dbReference type="EMBL" id="ATQ67840.1"/>
    </source>
</evidence>
<accession>A0A2D2CYL7</accession>
<name>A0A2D2CYL7_METT3</name>
<keyword evidence="2" id="KW-0479">Metal-binding</keyword>
<keyword evidence="9" id="KW-1185">Reference proteome</keyword>
<evidence type="ECO:0000256" key="7">
    <source>
        <dbReference type="SAM" id="SignalP"/>
    </source>
</evidence>
<dbReference type="AlphaFoldDB" id="A0A2D2CYL7"/>
<keyword evidence="6" id="KW-0325">Glycoprotein</keyword>
<dbReference type="Proteomes" id="UP000230709">
    <property type="component" value="Chromosome"/>
</dbReference>
<reference evidence="9" key="1">
    <citation type="submission" date="2017-10" db="EMBL/GenBank/DDBJ databases">
        <title>Completed PacBio SMRT sequence of Methylosinus trichosporium OB3b reveals presence of a third large plasmid.</title>
        <authorList>
            <person name="Charles T.C."/>
            <person name="Lynch M.D.J."/>
            <person name="Heil J.R."/>
            <person name="Cheng J."/>
        </authorList>
    </citation>
    <scope>NUCLEOTIDE SEQUENCE [LARGE SCALE GENOMIC DNA]</scope>
    <source>
        <strain evidence="9">OB3b</strain>
    </source>
</reference>
<dbReference type="EMBL" id="CP023737">
    <property type="protein sequence ID" value="ATQ67840.1"/>
    <property type="molecule type" value="Genomic_DNA"/>
</dbReference>